<sequence length="438" mass="49016">MYQNEKNRLKEYKRSLEQQPVPEELLDDAILSGMKKAQQKKQPAFKKWVIPLTTAAVLVFAFVMTVRVSPVMAGHISSIPGMDRIVELIRHDRGLQTALENEYFEQLDVSRSKEGVIVTINSAIQDEQGLVLFYTVEIPEPVRDPFFSVTELLDENGNKVKASFSTGSGVGDDADPESTLHTGSANFFFEKGYSPGRELTVVFGDRQNQHVFDGEIEIPITLSTEKAETETYELNKTVSIEGQELTIKEVNISPIRASVELVPDPDNEKKILAYEAMKMTDENGEEWKQSTDGLTSTGDAEARTVYFESSYFDMPEELSLIIGKVQAVDREQEAMTVDTDTGEVISAPDDSGITFTSIDRLGLELEINRPDFGYSLFSQATDAEGETVDIPSAGYRSDEHKSMMNFTFENGDYVNPLTIDFAFYPGWIESDEVISIYQ</sequence>
<reference evidence="5" key="1">
    <citation type="journal article" date="2019" name="Int. J. Syst. Evol. Microbiol.">
        <title>The Global Catalogue of Microorganisms (GCM) 10K type strain sequencing project: providing services to taxonomists for standard genome sequencing and annotation.</title>
        <authorList>
            <consortium name="The Broad Institute Genomics Platform"/>
            <consortium name="The Broad Institute Genome Sequencing Center for Infectious Disease"/>
            <person name="Wu L."/>
            <person name="Ma J."/>
        </authorList>
    </citation>
    <scope>NUCLEOTIDE SEQUENCE [LARGE SCALE GENOMIC DNA]</scope>
    <source>
        <strain evidence="5">KCTC 13528</strain>
    </source>
</reference>
<name>A0ABW5ZKN8_9BACL</name>
<keyword evidence="1" id="KW-0812">Transmembrane</keyword>
<protein>
    <submittedName>
        <fullName evidence="4">DUF4179 domain-containing protein</fullName>
    </submittedName>
</protein>
<dbReference type="RefSeq" id="WP_204730390.1">
    <property type="nucleotide sequence ID" value="NZ_JAFBDK010000017.1"/>
</dbReference>
<dbReference type="Proteomes" id="UP001597561">
    <property type="component" value="Unassembled WGS sequence"/>
</dbReference>
<feature type="domain" description="DUF4179" evidence="2">
    <location>
        <begin position="46"/>
        <end position="137"/>
    </location>
</feature>
<proteinExistence type="predicted"/>
<evidence type="ECO:0000313" key="4">
    <source>
        <dbReference type="EMBL" id="MFD2912107.1"/>
    </source>
</evidence>
<dbReference type="InterPro" id="IPR040680">
    <property type="entry name" value="DUF5643"/>
</dbReference>
<dbReference type="Gene3D" id="2.60.40.1630">
    <property type="entry name" value="bacillus anthracis domain"/>
    <property type="match status" value="1"/>
</dbReference>
<gene>
    <name evidence="4" type="ORF">ACFS5P_09475</name>
</gene>
<evidence type="ECO:0000259" key="3">
    <source>
        <dbReference type="Pfam" id="PF18705"/>
    </source>
</evidence>
<evidence type="ECO:0000256" key="1">
    <source>
        <dbReference type="SAM" id="Phobius"/>
    </source>
</evidence>
<keyword evidence="5" id="KW-1185">Reference proteome</keyword>
<accession>A0ABW5ZKN8</accession>
<dbReference type="InterPro" id="IPR025436">
    <property type="entry name" value="DUF4179"/>
</dbReference>
<feature type="transmembrane region" description="Helical" evidence="1">
    <location>
        <begin position="48"/>
        <end position="68"/>
    </location>
</feature>
<feature type="domain" description="DUF5643" evidence="3">
    <location>
        <begin position="229"/>
        <end position="339"/>
    </location>
</feature>
<organism evidence="4 5">
    <name type="scientific">Jeotgalibacillus terrae</name>
    <dbReference type="NCBI Taxonomy" id="587735"/>
    <lineage>
        <taxon>Bacteria</taxon>
        <taxon>Bacillati</taxon>
        <taxon>Bacillota</taxon>
        <taxon>Bacilli</taxon>
        <taxon>Bacillales</taxon>
        <taxon>Caryophanaceae</taxon>
        <taxon>Jeotgalibacillus</taxon>
    </lineage>
</organism>
<dbReference type="Pfam" id="PF18705">
    <property type="entry name" value="DUF5643"/>
    <property type="match status" value="1"/>
</dbReference>
<dbReference type="Pfam" id="PF13786">
    <property type="entry name" value="DUF4179"/>
    <property type="match status" value="1"/>
</dbReference>
<comment type="caution">
    <text evidence="4">The sequence shown here is derived from an EMBL/GenBank/DDBJ whole genome shotgun (WGS) entry which is preliminary data.</text>
</comment>
<evidence type="ECO:0000259" key="2">
    <source>
        <dbReference type="Pfam" id="PF13786"/>
    </source>
</evidence>
<evidence type="ECO:0000313" key="5">
    <source>
        <dbReference type="Proteomes" id="UP001597561"/>
    </source>
</evidence>
<dbReference type="EMBL" id="JBHUPG010000017">
    <property type="protein sequence ID" value="MFD2912107.1"/>
    <property type="molecule type" value="Genomic_DNA"/>
</dbReference>
<keyword evidence="1" id="KW-0472">Membrane</keyword>
<keyword evidence="1" id="KW-1133">Transmembrane helix</keyword>